<evidence type="ECO:0000313" key="1">
    <source>
        <dbReference type="EMBL" id="OAY40768.1"/>
    </source>
</evidence>
<sequence length="61" mass="6941">MKRIIGQLCSEINYKIIPSYNNVLKLQTAQRRRSDPSSILILQLVSIILNSSLILGKEKKT</sequence>
<protein>
    <submittedName>
        <fullName evidence="1">Uncharacterized protein</fullName>
    </submittedName>
</protein>
<name>A0A2C9VA30_MANES</name>
<reference evidence="1" key="1">
    <citation type="submission" date="2016-02" db="EMBL/GenBank/DDBJ databases">
        <title>WGS assembly of Manihot esculenta.</title>
        <authorList>
            <person name="Bredeson J.V."/>
            <person name="Prochnik S.E."/>
            <person name="Lyons J.B."/>
            <person name="Schmutz J."/>
            <person name="Grimwood J."/>
            <person name="Vrebalov J."/>
            <person name="Bart R.S."/>
            <person name="Amuge T."/>
            <person name="Ferguson M.E."/>
            <person name="Green R."/>
            <person name="Putnam N."/>
            <person name="Stites J."/>
            <person name="Rounsley S."/>
            <person name="Rokhsar D.S."/>
        </authorList>
    </citation>
    <scope>NUCLEOTIDE SEQUENCE [LARGE SCALE GENOMIC DNA]</scope>
    <source>
        <tissue evidence="1">Leaf</tissue>
    </source>
</reference>
<proteinExistence type="predicted"/>
<accession>A0A2C9VA30</accession>
<dbReference type="EMBL" id="CM004395">
    <property type="protein sequence ID" value="OAY40768.1"/>
    <property type="molecule type" value="Genomic_DNA"/>
</dbReference>
<organism evidence="1">
    <name type="scientific">Manihot esculenta</name>
    <name type="common">Cassava</name>
    <name type="synonym">Jatropha manihot</name>
    <dbReference type="NCBI Taxonomy" id="3983"/>
    <lineage>
        <taxon>Eukaryota</taxon>
        <taxon>Viridiplantae</taxon>
        <taxon>Streptophyta</taxon>
        <taxon>Embryophyta</taxon>
        <taxon>Tracheophyta</taxon>
        <taxon>Spermatophyta</taxon>
        <taxon>Magnoliopsida</taxon>
        <taxon>eudicotyledons</taxon>
        <taxon>Gunneridae</taxon>
        <taxon>Pentapetalae</taxon>
        <taxon>rosids</taxon>
        <taxon>fabids</taxon>
        <taxon>Malpighiales</taxon>
        <taxon>Euphorbiaceae</taxon>
        <taxon>Crotonoideae</taxon>
        <taxon>Manihoteae</taxon>
        <taxon>Manihot</taxon>
    </lineage>
</organism>
<gene>
    <name evidence="1" type="ORF">MANES_09G046900</name>
</gene>
<dbReference type="AlphaFoldDB" id="A0A2C9VA30"/>